<dbReference type="KEGG" id="nce:NCER_100488"/>
<dbReference type="OMA" id="NIDSECK"/>
<accession>C4V7Q2</accession>
<evidence type="ECO:0000313" key="2">
    <source>
        <dbReference type="Proteomes" id="UP000009082"/>
    </source>
</evidence>
<dbReference type="HOGENOM" id="CLU_429620_0_0_1"/>
<dbReference type="EMBL" id="ACOL01000026">
    <property type="protein sequence ID" value="EEQ82743.1"/>
    <property type="molecule type" value="Genomic_DNA"/>
</dbReference>
<gene>
    <name evidence="1" type="ORF">NCER_100488</name>
</gene>
<dbReference type="VEuPathDB" id="MicrosporidiaDB:NCER_100488"/>
<name>C4V7Q2_VAIC1</name>
<dbReference type="InParanoid" id="C4V7Q2"/>
<evidence type="ECO:0000313" key="1">
    <source>
        <dbReference type="EMBL" id="EEQ82743.1"/>
    </source>
</evidence>
<reference evidence="2" key="1">
    <citation type="journal article" date="2009" name="PLoS Pathog.">
        <title>Genomic analyses of the microsporidian Nosema ceranae, an emergent pathogen of honey bees.</title>
        <authorList>
            <person name="Cornman R.S."/>
            <person name="Chen Y.P."/>
            <person name="Schatz M.C."/>
            <person name="Street C."/>
            <person name="Zhao Y."/>
            <person name="Desany B."/>
            <person name="Egholm M."/>
            <person name="Hutchison S."/>
            <person name="Pettis J.S."/>
            <person name="Lipkin W.I."/>
            <person name="Evans J.D."/>
        </authorList>
    </citation>
    <scope>NUCLEOTIDE SEQUENCE [LARGE SCALE GENOMIC DNA]</scope>
    <source>
        <strain evidence="2">BRL01</strain>
    </source>
</reference>
<proteinExistence type="predicted"/>
<dbReference type="AlphaFoldDB" id="C4V7Q2"/>
<sequence>MNFITGEDFNEKIKNLKFSNTYHILWIYKNIKEVYDKGSLENILDQLIKITIDDFNCALSIYDDLCNLVLKAYKKDKYIDDEDIFHIKNKDEDINIPKYISDNEIFFKLCIPIMDTCLKQIVDLFTYIFKIEKDFTNLNKLIERYNTKKDILIELLILQIKLSENEDIDFLLQNINLKKEDKNIDLKSLLLDFELTNLNFFIENVCIFLTYRNDSFLLSRLINYCKSGYKHFIIKNITVPLYKKIKDHLEICEDLLKKGIYDYSYFLNWCNRSFTNLSLLKINDFVEISRIFIEYFKREDNKCELYKILENILNLKIHHVYEDIRINILNYIDIIYKKEYTFLNDLLLEASKNRNLRNILITKLIVLKNIDSECKTEIINNLFCNFDFNWRYKKALLNECVKNIDLLEFKNEKWLIQFEKDKIYVIRELAKKIKKQLYKKEEILCKKPLENDKQVVDKTEKVTNASNVPQINKQNETHKEIVKSVDHKEIAVDHKVIVQSVDKDNFTKINVKNRIKNIEEKIVFINEKNNKK</sequence>
<protein>
    <submittedName>
        <fullName evidence="1">Uncharacterized protein</fullName>
    </submittedName>
</protein>
<dbReference type="Proteomes" id="UP000009082">
    <property type="component" value="Unassembled WGS sequence"/>
</dbReference>
<organism evidence="2">
    <name type="scientific">Vairimorpha ceranae (strain BRL01)</name>
    <name type="common">Microsporidian parasite</name>
    <name type="synonym">Nosema ceranae</name>
    <dbReference type="NCBI Taxonomy" id="578460"/>
    <lineage>
        <taxon>Eukaryota</taxon>
        <taxon>Fungi</taxon>
        <taxon>Fungi incertae sedis</taxon>
        <taxon>Microsporidia</taxon>
        <taxon>Nosematidae</taxon>
        <taxon>Vairimorpha</taxon>
    </lineage>
</organism>